<feature type="transmembrane region" description="Helical" evidence="1">
    <location>
        <begin position="24"/>
        <end position="45"/>
    </location>
</feature>
<keyword evidence="1" id="KW-0812">Transmembrane</keyword>
<keyword evidence="1" id="KW-0472">Membrane</keyword>
<evidence type="ECO:0008006" key="4">
    <source>
        <dbReference type="Google" id="ProtNLM"/>
    </source>
</evidence>
<proteinExistence type="predicted"/>
<dbReference type="Proteomes" id="UP000024635">
    <property type="component" value="Unassembled WGS sequence"/>
</dbReference>
<reference evidence="3" key="1">
    <citation type="journal article" date="2015" name="Nat. Genet.">
        <title>The genome and transcriptome of the zoonotic hookworm Ancylostoma ceylanicum identify infection-specific gene families.</title>
        <authorList>
            <person name="Schwarz E.M."/>
            <person name="Hu Y."/>
            <person name="Antoshechkin I."/>
            <person name="Miller M.M."/>
            <person name="Sternberg P.W."/>
            <person name="Aroian R.V."/>
        </authorList>
    </citation>
    <scope>NUCLEOTIDE SEQUENCE</scope>
    <source>
        <strain evidence="3">HY135</strain>
    </source>
</reference>
<evidence type="ECO:0000313" key="2">
    <source>
        <dbReference type="EMBL" id="EYC29687.1"/>
    </source>
</evidence>
<keyword evidence="3" id="KW-1185">Reference proteome</keyword>
<name>A0A016VRL8_9BILA</name>
<protein>
    <recommendedName>
        <fullName evidence="4">7TM GPCR serpentine receptor class x (Srx) domain-containing protein</fullName>
    </recommendedName>
</protein>
<comment type="caution">
    <text evidence="2">The sequence shown here is derived from an EMBL/GenBank/DDBJ whole genome shotgun (WGS) entry which is preliminary data.</text>
</comment>
<gene>
    <name evidence="2" type="primary">Acey_s0006.g3124</name>
    <name evidence="2" type="ORF">Y032_0006g3124</name>
</gene>
<evidence type="ECO:0000256" key="1">
    <source>
        <dbReference type="SAM" id="Phobius"/>
    </source>
</evidence>
<sequence>MNHCLSSLSYHGFVRENSTRWEHLVGTSFIFQFTYIIDTIIMITFHESFRRLFCQSLCRKTKWIASYVVKSVGE</sequence>
<evidence type="ECO:0000313" key="3">
    <source>
        <dbReference type="Proteomes" id="UP000024635"/>
    </source>
</evidence>
<accession>A0A016VRL8</accession>
<dbReference type="EMBL" id="JARK01001342">
    <property type="protein sequence ID" value="EYC29687.1"/>
    <property type="molecule type" value="Genomic_DNA"/>
</dbReference>
<keyword evidence="1" id="KW-1133">Transmembrane helix</keyword>
<organism evidence="2 3">
    <name type="scientific">Ancylostoma ceylanicum</name>
    <dbReference type="NCBI Taxonomy" id="53326"/>
    <lineage>
        <taxon>Eukaryota</taxon>
        <taxon>Metazoa</taxon>
        <taxon>Ecdysozoa</taxon>
        <taxon>Nematoda</taxon>
        <taxon>Chromadorea</taxon>
        <taxon>Rhabditida</taxon>
        <taxon>Rhabditina</taxon>
        <taxon>Rhabditomorpha</taxon>
        <taxon>Strongyloidea</taxon>
        <taxon>Ancylostomatidae</taxon>
        <taxon>Ancylostomatinae</taxon>
        <taxon>Ancylostoma</taxon>
    </lineage>
</organism>
<dbReference type="AlphaFoldDB" id="A0A016VRL8"/>